<evidence type="ECO:0000256" key="4">
    <source>
        <dbReference type="PIRSR" id="PIRSR623088-3"/>
    </source>
</evidence>
<dbReference type="Pfam" id="PF00233">
    <property type="entry name" value="PDEase_I"/>
    <property type="match status" value="1"/>
</dbReference>
<dbReference type="PROSITE" id="PS51845">
    <property type="entry name" value="PDEASE_I_2"/>
    <property type="match status" value="1"/>
</dbReference>
<evidence type="ECO:0000313" key="7">
    <source>
        <dbReference type="Proteomes" id="UP000232323"/>
    </source>
</evidence>
<feature type="binding site" evidence="4">
    <location>
        <position position="77"/>
    </location>
    <ligand>
        <name>Zn(2+)</name>
        <dbReference type="ChEBI" id="CHEBI:29105"/>
        <label>2</label>
    </ligand>
</feature>
<dbReference type="PROSITE" id="PS00126">
    <property type="entry name" value="PDEASE_I_1"/>
    <property type="match status" value="1"/>
</dbReference>
<dbReference type="EMBL" id="BEGY01000039">
    <property type="protein sequence ID" value="GAX79133.1"/>
    <property type="molecule type" value="Genomic_DNA"/>
</dbReference>
<dbReference type="PRINTS" id="PR00387">
    <property type="entry name" value="PDIESTERASE1"/>
</dbReference>
<dbReference type="Proteomes" id="UP000232323">
    <property type="component" value="Unassembled WGS sequence"/>
</dbReference>
<keyword evidence="7" id="KW-1185">Reference proteome</keyword>
<dbReference type="GO" id="GO:0046872">
    <property type="term" value="F:metal ion binding"/>
    <property type="evidence" value="ECO:0007669"/>
    <property type="project" value="UniProtKB-KW"/>
</dbReference>
<protein>
    <recommendedName>
        <fullName evidence="5">PDEase domain-containing protein</fullName>
    </recommendedName>
</protein>
<dbReference type="PANTHER" id="PTHR11347">
    <property type="entry name" value="CYCLIC NUCLEOTIDE PHOSPHODIESTERASE"/>
    <property type="match status" value="1"/>
</dbReference>
<dbReference type="Gene3D" id="1.10.1300.10">
    <property type="entry name" value="3'5'-cyclic nucleotide phosphodiesterase, catalytic domain"/>
    <property type="match status" value="1"/>
</dbReference>
<comment type="caution">
    <text evidence="6">The sequence shown here is derived from an EMBL/GenBank/DDBJ whole genome shotgun (WGS) entry which is preliminary data.</text>
</comment>
<feature type="binding site" evidence="4">
    <location>
        <position position="38"/>
    </location>
    <ligand>
        <name>Zn(2+)</name>
        <dbReference type="ChEBI" id="CHEBI:29105"/>
        <label>1</label>
    </ligand>
</feature>
<feature type="domain" description="PDEase" evidence="5">
    <location>
        <begin position="1"/>
        <end position="116"/>
    </location>
</feature>
<feature type="binding site" evidence="4">
    <location>
        <position position="76"/>
    </location>
    <ligand>
        <name>Zn(2+)</name>
        <dbReference type="ChEBI" id="CHEBI:29105"/>
        <label>1</label>
    </ligand>
</feature>
<keyword evidence="2" id="KW-0378">Hydrolase</keyword>
<dbReference type="AlphaFoldDB" id="A0A250X7S9"/>
<keyword evidence="1 4" id="KW-0479">Metal-binding</keyword>
<dbReference type="STRING" id="1157962.A0A250X7S9"/>
<evidence type="ECO:0000313" key="6">
    <source>
        <dbReference type="EMBL" id="GAX79133.1"/>
    </source>
</evidence>
<evidence type="ECO:0000256" key="1">
    <source>
        <dbReference type="ARBA" id="ARBA00022723"/>
    </source>
</evidence>
<gene>
    <name evidence="6" type="ORF">CEUSTIGMA_g6573.t1</name>
</gene>
<reference evidence="6 7" key="1">
    <citation type="submission" date="2017-08" db="EMBL/GenBank/DDBJ databases">
        <title>Acidophilic green algal genome provides insights into adaptation to an acidic environment.</title>
        <authorList>
            <person name="Hirooka S."/>
            <person name="Hirose Y."/>
            <person name="Kanesaki Y."/>
            <person name="Higuchi S."/>
            <person name="Fujiwara T."/>
            <person name="Onuma R."/>
            <person name="Era A."/>
            <person name="Ohbayashi R."/>
            <person name="Uzuka A."/>
            <person name="Nozaki H."/>
            <person name="Yoshikawa H."/>
            <person name="Miyagishima S.Y."/>
        </authorList>
    </citation>
    <scope>NUCLEOTIDE SEQUENCE [LARGE SCALE GENOMIC DNA]</scope>
    <source>
        <strain evidence="6 7">NIES-2499</strain>
    </source>
</reference>
<dbReference type="GO" id="GO:0007165">
    <property type="term" value="P:signal transduction"/>
    <property type="evidence" value="ECO:0007669"/>
    <property type="project" value="InterPro"/>
</dbReference>
<evidence type="ECO:0000256" key="2">
    <source>
        <dbReference type="ARBA" id="ARBA00022801"/>
    </source>
</evidence>
<dbReference type="InterPro" id="IPR002073">
    <property type="entry name" value="PDEase_catalytic_dom"/>
</dbReference>
<dbReference type="InterPro" id="IPR023174">
    <property type="entry name" value="PDEase_CS"/>
</dbReference>
<dbReference type="OrthoDB" id="536619at2759"/>
<dbReference type="InterPro" id="IPR023088">
    <property type="entry name" value="PDEase"/>
</dbReference>
<evidence type="ECO:0000256" key="3">
    <source>
        <dbReference type="PIRSR" id="PIRSR623088-1"/>
    </source>
</evidence>
<feature type="active site" description="Proton donor" evidence="3">
    <location>
        <position position="34"/>
    </location>
</feature>
<feature type="binding site" evidence="4">
    <location>
        <position position="77"/>
    </location>
    <ligand>
        <name>Zn(2+)</name>
        <dbReference type="ChEBI" id="CHEBI:29105"/>
        <label>1</label>
    </ligand>
</feature>
<dbReference type="InterPro" id="IPR036971">
    <property type="entry name" value="PDEase_catalytic_dom_sf"/>
</dbReference>
<proteinExistence type="predicted"/>
<accession>A0A250X7S9</accession>
<dbReference type="SUPFAM" id="SSF109604">
    <property type="entry name" value="HD-domain/PDEase-like"/>
    <property type="match status" value="1"/>
</dbReference>
<sequence length="116" mass="12950">MEDTSIASDLGLDLKLLTSFLMSIELHYNPHHYHNKTHAADVLQMMHVIVKRSLLKCGVADAPLAKLAYVVAAMVHDVDHYGLNNDFLVNSRSALALIHNDRSPMESHHCSLTFTT</sequence>
<organism evidence="6 7">
    <name type="scientific">Chlamydomonas eustigma</name>
    <dbReference type="NCBI Taxonomy" id="1157962"/>
    <lineage>
        <taxon>Eukaryota</taxon>
        <taxon>Viridiplantae</taxon>
        <taxon>Chlorophyta</taxon>
        <taxon>core chlorophytes</taxon>
        <taxon>Chlorophyceae</taxon>
        <taxon>CS clade</taxon>
        <taxon>Chlamydomonadales</taxon>
        <taxon>Chlamydomonadaceae</taxon>
        <taxon>Chlamydomonas</taxon>
    </lineage>
</organism>
<name>A0A250X7S9_9CHLO</name>
<dbReference type="GO" id="GO:0004114">
    <property type="term" value="F:3',5'-cyclic-nucleotide phosphodiesterase activity"/>
    <property type="evidence" value="ECO:0007669"/>
    <property type="project" value="InterPro"/>
</dbReference>
<evidence type="ECO:0000259" key="5">
    <source>
        <dbReference type="PROSITE" id="PS51845"/>
    </source>
</evidence>